<evidence type="ECO:0000256" key="18">
    <source>
        <dbReference type="ARBA" id="ARBA00023211"/>
    </source>
</evidence>
<dbReference type="EMBL" id="CAFBLV010000107">
    <property type="protein sequence ID" value="CAB4871177.1"/>
    <property type="molecule type" value="Genomic_DNA"/>
</dbReference>
<comment type="cofactor">
    <cofactor evidence="3">
        <name>Mg(2+)</name>
        <dbReference type="ChEBI" id="CHEBI:18420"/>
    </cofactor>
</comment>
<evidence type="ECO:0000256" key="6">
    <source>
        <dbReference type="ARBA" id="ARBA00022475"/>
    </source>
</evidence>
<dbReference type="CDD" id="cd00082">
    <property type="entry name" value="HisKA"/>
    <property type="match status" value="1"/>
</dbReference>
<dbReference type="InterPro" id="IPR003594">
    <property type="entry name" value="HATPase_dom"/>
</dbReference>
<evidence type="ECO:0000313" key="26">
    <source>
        <dbReference type="EMBL" id="CAB4871177.1"/>
    </source>
</evidence>
<dbReference type="InterPro" id="IPR004358">
    <property type="entry name" value="Sig_transdc_His_kin-like_C"/>
</dbReference>
<keyword evidence="9" id="KW-0547">Nucleotide-binding</keyword>
<evidence type="ECO:0000256" key="9">
    <source>
        <dbReference type="ARBA" id="ARBA00022741"/>
    </source>
</evidence>
<name>A0A6J6U0E5_9ZZZZ</name>
<keyword evidence="8" id="KW-0808">Transferase</keyword>
<dbReference type="EMBL" id="CAEZWW010000028">
    <property type="protein sequence ID" value="CAB4666224.1"/>
    <property type="molecule type" value="Genomic_DNA"/>
</dbReference>
<evidence type="ECO:0000256" key="11">
    <source>
        <dbReference type="ARBA" id="ARBA00022801"/>
    </source>
</evidence>
<comment type="subcellular location">
    <subcellularLocation>
        <location evidence="4">Cell membrane</location>
        <topology evidence="4">Multi-pass membrane protein</topology>
    </subcellularLocation>
</comment>
<evidence type="ECO:0000256" key="13">
    <source>
        <dbReference type="ARBA" id="ARBA00022842"/>
    </source>
</evidence>
<keyword evidence="15" id="KW-0902">Two-component regulatory system</keyword>
<dbReference type="FunFam" id="1.10.287.130:FF:000001">
    <property type="entry name" value="Two-component sensor histidine kinase"/>
    <property type="match status" value="1"/>
</dbReference>
<keyword evidence="18" id="KW-0464">Manganese</keyword>
<evidence type="ECO:0000256" key="20">
    <source>
        <dbReference type="ARBA" id="ARBA00041776"/>
    </source>
</evidence>
<keyword evidence="10" id="KW-0418">Kinase</keyword>
<protein>
    <recommendedName>
        <fullName evidence="19">Signal transduction histidine-protein kinase/phosphatase MprB</fullName>
        <ecNumber evidence="5">2.7.13.3</ecNumber>
    </recommendedName>
    <alternativeName>
        <fullName evidence="20">Mycobacterial persistence regulator B</fullName>
    </alternativeName>
</protein>
<dbReference type="InterPro" id="IPR003660">
    <property type="entry name" value="HAMP_dom"/>
</dbReference>
<keyword evidence="12" id="KW-0067">ATP-binding</keyword>
<dbReference type="GO" id="GO:0005524">
    <property type="term" value="F:ATP binding"/>
    <property type="evidence" value="ECO:0007669"/>
    <property type="project" value="UniProtKB-KW"/>
</dbReference>
<feature type="transmembrane region" description="Helical" evidence="21">
    <location>
        <begin position="12"/>
        <end position="35"/>
    </location>
</feature>
<dbReference type="InterPro" id="IPR050980">
    <property type="entry name" value="2C_sensor_his_kinase"/>
</dbReference>
<evidence type="ECO:0000256" key="19">
    <source>
        <dbReference type="ARBA" id="ARBA00040454"/>
    </source>
</evidence>
<dbReference type="GO" id="GO:0000155">
    <property type="term" value="F:phosphorelay sensor kinase activity"/>
    <property type="evidence" value="ECO:0007669"/>
    <property type="project" value="InterPro"/>
</dbReference>
<dbReference type="Pfam" id="PF02518">
    <property type="entry name" value="HATPase_c"/>
    <property type="match status" value="1"/>
</dbReference>
<dbReference type="InterPro" id="IPR036890">
    <property type="entry name" value="HATPase_C_sf"/>
</dbReference>
<reference evidence="25" key="1">
    <citation type="submission" date="2020-05" db="EMBL/GenBank/DDBJ databases">
        <authorList>
            <person name="Chiriac C."/>
            <person name="Salcher M."/>
            <person name="Ghai R."/>
            <person name="Kavagutti S V."/>
        </authorList>
    </citation>
    <scope>NUCLEOTIDE SEQUENCE</scope>
</reference>
<dbReference type="SMART" id="SM00387">
    <property type="entry name" value="HATPase_c"/>
    <property type="match status" value="1"/>
</dbReference>
<dbReference type="SUPFAM" id="SSF55874">
    <property type="entry name" value="ATPase domain of HSP90 chaperone/DNA topoisomerase II/histidine kinase"/>
    <property type="match status" value="1"/>
</dbReference>
<dbReference type="PRINTS" id="PR00344">
    <property type="entry name" value="BCTRLSENSOR"/>
</dbReference>
<dbReference type="InterPro" id="IPR036097">
    <property type="entry name" value="HisK_dim/P_sf"/>
</dbReference>
<keyword evidence="7" id="KW-0597">Phosphoprotein</keyword>
<dbReference type="EMBL" id="CAEZZA010000137">
    <property type="protein sequence ID" value="CAB4753380.1"/>
    <property type="molecule type" value="Genomic_DNA"/>
</dbReference>
<evidence type="ECO:0000256" key="1">
    <source>
        <dbReference type="ARBA" id="ARBA00000085"/>
    </source>
</evidence>
<evidence type="ECO:0000256" key="17">
    <source>
        <dbReference type="ARBA" id="ARBA00023026"/>
    </source>
</evidence>
<dbReference type="PROSITE" id="PS50885">
    <property type="entry name" value="HAMP"/>
    <property type="match status" value="1"/>
</dbReference>
<organism evidence="25">
    <name type="scientific">freshwater metagenome</name>
    <dbReference type="NCBI Taxonomy" id="449393"/>
    <lineage>
        <taxon>unclassified sequences</taxon>
        <taxon>metagenomes</taxon>
        <taxon>ecological metagenomes</taxon>
    </lineage>
</organism>
<keyword evidence="16" id="KW-0346">Stress response</keyword>
<comment type="cofactor">
    <cofactor evidence="2">
        <name>Mn(2+)</name>
        <dbReference type="ChEBI" id="CHEBI:29035"/>
    </cofactor>
</comment>
<evidence type="ECO:0000259" key="23">
    <source>
        <dbReference type="PROSITE" id="PS50885"/>
    </source>
</evidence>
<dbReference type="Gene3D" id="3.30.565.10">
    <property type="entry name" value="Histidine kinase-like ATPase, C-terminal domain"/>
    <property type="match status" value="1"/>
</dbReference>
<evidence type="ECO:0000256" key="16">
    <source>
        <dbReference type="ARBA" id="ARBA00023016"/>
    </source>
</evidence>
<keyword evidence="6" id="KW-1003">Cell membrane</keyword>
<dbReference type="Gene3D" id="6.10.340.10">
    <property type="match status" value="1"/>
</dbReference>
<dbReference type="InterPro" id="IPR005467">
    <property type="entry name" value="His_kinase_dom"/>
</dbReference>
<evidence type="ECO:0000256" key="8">
    <source>
        <dbReference type="ARBA" id="ARBA00022679"/>
    </source>
</evidence>
<evidence type="ECO:0000256" key="12">
    <source>
        <dbReference type="ARBA" id="ARBA00022840"/>
    </source>
</evidence>
<keyword evidence="14" id="KW-0904">Protein phosphatase</keyword>
<feature type="domain" description="HAMP" evidence="23">
    <location>
        <begin position="176"/>
        <end position="228"/>
    </location>
</feature>
<dbReference type="SUPFAM" id="SSF47384">
    <property type="entry name" value="Homodimeric domain of signal transducing histidine kinase"/>
    <property type="match status" value="1"/>
</dbReference>
<dbReference type="CDD" id="cd06225">
    <property type="entry name" value="HAMP"/>
    <property type="match status" value="1"/>
</dbReference>
<dbReference type="InterPro" id="IPR003661">
    <property type="entry name" value="HisK_dim/P_dom"/>
</dbReference>
<evidence type="ECO:0000256" key="5">
    <source>
        <dbReference type="ARBA" id="ARBA00012438"/>
    </source>
</evidence>
<keyword evidence="21" id="KW-0812">Transmembrane</keyword>
<sequence>MSIVTRTVLLTSSVAVIVVVVAVAVSYLLINAAALQQSRERLSRLTDITAAALDRGGLGMDMGLGPSSLLPKDLERTLIAEQISGYIVSSYSAPPPGLTDGEMQRLMGGAFISTEGVAAGGPVLIEGRKMSGDSALVLQLPIKVVGGSAQAFLIRFGVALLLGLIISIPIGYWASRRLTRPLRAARQAANQMAAGARDVLLIEEGPSEIADISEALNLLNTALAVAEGRQREFLLSVSHELRTPLTAVKGYGEALADGVIPPGEVTRTGVTLAAEAARLDRLVTDLLDLARIGAVNFQMTPLDTDLCEVVREAGEVWADRCARDRVQFRCDTPNNPLFAHVDPVRLRQVIDNLAENALRVSPVGSIIVLNIFADGPFAVLEVRDSGPGLTPEDISVAFEPGVLHERYRGVRPVGTGLGLALVGRMSVSLGGQAFAGQAPEGGARFSVQLPLLG</sequence>
<accession>A0A6J6U0E5</accession>
<dbReference type="SMART" id="SM00388">
    <property type="entry name" value="HisKA"/>
    <property type="match status" value="1"/>
</dbReference>
<keyword evidence="11" id="KW-0378">Hydrolase</keyword>
<feature type="transmembrane region" description="Helical" evidence="21">
    <location>
        <begin position="152"/>
        <end position="174"/>
    </location>
</feature>
<evidence type="ECO:0000256" key="14">
    <source>
        <dbReference type="ARBA" id="ARBA00022912"/>
    </source>
</evidence>
<evidence type="ECO:0000259" key="22">
    <source>
        <dbReference type="PROSITE" id="PS50109"/>
    </source>
</evidence>
<dbReference type="PANTHER" id="PTHR44936">
    <property type="entry name" value="SENSOR PROTEIN CREC"/>
    <property type="match status" value="1"/>
</dbReference>
<dbReference type="Pfam" id="PF00672">
    <property type="entry name" value="HAMP"/>
    <property type="match status" value="1"/>
</dbReference>
<dbReference type="AlphaFoldDB" id="A0A6J6U0E5"/>
<evidence type="ECO:0000256" key="10">
    <source>
        <dbReference type="ARBA" id="ARBA00022777"/>
    </source>
</evidence>
<evidence type="ECO:0000256" key="21">
    <source>
        <dbReference type="SAM" id="Phobius"/>
    </source>
</evidence>
<keyword evidence="17" id="KW-0843">Virulence</keyword>
<dbReference type="EC" id="2.7.13.3" evidence="5"/>
<evidence type="ECO:0000256" key="4">
    <source>
        <dbReference type="ARBA" id="ARBA00004651"/>
    </source>
</evidence>
<evidence type="ECO:0000313" key="25">
    <source>
        <dbReference type="EMBL" id="CAB4753380.1"/>
    </source>
</evidence>
<proteinExistence type="predicted"/>
<dbReference type="GO" id="GO:0004721">
    <property type="term" value="F:phosphoprotein phosphatase activity"/>
    <property type="evidence" value="ECO:0007669"/>
    <property type="project" value="UniProtKB-KW"/>
</dbReference>
<evidence type="ECO:0000256" key="7">
    <source>
        <dbReference type="ARBA" id="ARBA00022553"/>
    </source>
</evidence>
<feature type="domain" description="Histidine kinase" evidence="22">
    <location>
        <begin position="236"/>
        <end position="453"/>
    </location>
</feature>
<keyword evidence="21" id="KW-0472">Membrane</keyword>
<evidence type="ECO:0000313" key="24">
    <source>
        <dbReference type="EMBL" id="CAB4666224.1"/>
    </source>
</evidence>
<dbReference type="PROSITE" id="PS50109">
    <property type="entry name" value="HIS_KIN"/>
    <property type="match status" value="1"/>
</dbReference>
<dbReference type="GO" id="GO:0005886">
    <property type="term" value="C:plasma membrane"/>
    <property type="evidence" value="ECO:0007669"/>
    <property type="project" value="UniProtKB-SubCell"/>
</dbReference>
<keyword evidence="21" id="KW-1133">Transmembrane helix</keyword>
<dbReference type="SMART" id="SM00304">
    <property type="entry name" value="HAMP"/>
    <property type="match status" value="1"/>
</dbReference>
<evidence type="ECO:0000256" key="15">
    <source>
        <dbReference type="ARBA" id="ARBA00023012"/>
    </source>
</evidence>
<comment type="catalytic activity">
    <reaction evidence="1">
        <text>ATP + protein L-histidine = ADP + protein N-phospho-L-histidine.</text>
        <dbReference type="EC" id="2.7.13.3"/>
    </reaction>
</comment>
<dbReference type="Gene3D" id="1.10.287.130">
    <property type="match status" value="1"/>
</dbReference>
<keyword evidence="13" id="KW-0460">Magnesium</keyword>
<dbReference type="PANTHER" id="PTHR44936:SF9">
    <property type="entry name" value="SENSOR PROTEIN CREC"/>
    <property type="match status" value="1"/>
</dbReference>
<gene>
    <name evidence="24" type="ORF">UFOPK2310_00366</name>
    <name evidence="25" type="ORF">UFOPK2809_00998</name>
    <name evidence="26" type="ORF">UFOPK3425_00639</name>
</gene>
<evidence type="ECO:0000256" key="2">
    <source>
        <dbReference type="ARBA" id="ARBA00001936"/>
    </source>
</evidence>
<dbReference type="CDD" id="cd00075">
    <property type="entry name" value="HATPase"/>
    <property type="match status" value="1"/>
</dbReference>
<evidence type="ECO:0000256" key="3">
    <source>
        <dbReference type="ARBA" id="ARBA00001946"/>
    </source>
</evidence>
<dbReference type="Pfam" id="PF00512">
    <property type="entry name" value="HisKA"/>
    <property type="match status" value="1"/>
</dbReference>